<evidence type="ECO:0000256" key="2">
    <source>
        <dbReference type="ARBA" id="ARBA00007560"/>
    </source>
</evidence>
<organism evidence="6 7">
    <name type="scientific">Tegillarca granosa</name>
    <name type="common">Malaysian cockle</name>
    <name type="synonym">Anadara granosa</name>
    <dbReference type="NCBI Taxonomy" id="220873"/>
    <lineage>
        <taxon>Eukaryota</taxon>
        <taxon>Metazoa</taxon>
        <taxon>Spiralia</taxon>
        <taxon>Lophotrochozoa</taxon>
        <taxon>Mollusca</taxon>
        <taxon>Bivalvia</taxon>
        <taxon>Autobranchia</taxon>
        <taxon>Pteriomorphia</taxon>
        <taxon>Arcoida</taxon>
        <taxon>Arcoidea</taxon>
        <taxon>Arcidae</taxon>
        <taxon>Tegillarca</taxon>
    </lineage>
</organism>
<sequence>MPPTVQQRSDRDRKRGTGERRSELVCRVKYNNTLPDIPFDPKFITYPFESNRFVDYKPTSLERSYKYDLLTEHDLGVTIDLINPDTYKVDPDGYQDPEDERLLEEDLGTPQDTKR</sequence>
<evidence type="ECO:0000256" key="3">
    <source>
        <dbReference type="ARBA" id="ARBA00020462"/>
    </source>
</evidence>
<dbReference type="PANTHER" id="PTHR23188">
    <property type="entry name" value="RNA POLYMERASE II-ASSOCIATED FACTOR 1 HOMOLOG"/>
    <property type="match status" value="1"/>
</dbReference>
<feature type="region of interest" description="Disordered" evidence="5">
    <location>
        <begin position="87"/>
        <end position="115"/>
    </location>
</feature>
<reference evidence="6 7" key="1">
    <citation type="submission" date="2022-12" db="EMBL/GenBank/DDBJ databases">
        <title>Chromosome-level genome of Tegillarca granosa.</title>
        <authorList>
            <person name="Kim J."/>
        </authorList>
    </citation>
    <scope>NUCLEOTIDE SEQUENCE [LARGE SCALE GENOMIC DNA]</scope>
    <source>
        <strain evidence="6">Teg-2019</strain>
        <tissue evidence="6">Adductor muscle</tissue>
    </source>
</reference>
<feature type="compositionally biased region" description="Basic and acidic residues" evidence="5">
    <location>
        <begin position="8"/>
        <end position="21"/>
    </location>
</feature>
<proteinExistence type="inferred from homology"/>
<comment type="subcellular location">
    <subcellularLocation>
        <location evidence="1">Nucleus</location>
    </subcellularLocation>
</comment>
<gene>
    <name evidence="6" type="ORF">KUTeg_013546</name>
</gene>
<keyword evidence="4" id="KW-0539">Nucleus</keyword>
<evidence type="ECO:0000256" key="1">
    <source>
        <dbReference type="ARBA" id="ARBA00004123"/>
    </source>
</evidence>
<dbReference type="InterPro" id="IPR007133">
    <property type="entry name" value="RNA_pol_II-assoc_Paf1"/>
</dbReference>
<evidence type="ECO:0000256" key="5">
    <source>
        <dbReference type="SAM" id="MobiDB-lite"/>
    </source>
</evidence>
<feature type="compositionally biased region" description="Acidic residues" evidence="5">
    <location>
        <begin position="93"/>
        <end position="107"/>
    </location>
</feature>
<dbReference type="PANTHER" id="PTHR23188:SF12">
    <property type="entry name" value="RNA POLYMERASE II-ASSOCIATED FACTOR 1 HOMOLOG"/>
    <property type="match status" value="1"/>
</dbReference>
<dbReference type="Proteomes" id="UP001217089">
    <property type="component" value="Unassembled WGS sequence"/>
</dbReference>
<feature type="region of interest" description="Disordered" evidence="5">
    <location>
        <begin position="1"/>
        <end position="21"/>
    </location>
</feature>
<dbReference type="Pfam" id="PF03985">
    <property type="entry name" value="Paf1"/>
    <property type="match status" value="1"/>
</dbReference>
<protein>
    <recommendedName>
        <fullName evidence="3">RNA polymerase II-associated factor 1 homolog</fullName>
    </recommendedName>
</protein>
<accession>A0ABQ9EXE8</accession>
<comment type="caution">
    <text evidence="6">The sequence shown here is derived from an EMBL/GenBank/DDBJ whole genome shotgun (WGS) entry which is preliminary data.</text>
</comment>
<evidence type="ECO:0000313" key="6">
    <source>
        <dbReference type="EMBL" id="KAJ8308672.1"/>
    </source>
</evidence>
<evidence type="ECO:0000313" key="7">
    <source>
        <dbReference type="Proteomes" id="UP001217089"/>
    </source>
</evidence>
<evidence type="ECO:0000256" key="4">
    <source>
        <dbReference type="ARBA" id="ARBA00023242"/>
    </source>
</evidence>
<dbReference type="EMBL" id="JARBDR010000657">
    <property type="protein sequence ID" value="KAJ8308672.1"/>
    <property type="molecule type" value="Genomic_DNA"/>
</dbReference>
<name>A0ABQ9EXE8_TEGGR</name>
<comment type="similarity">
    <text evidence="2">Belongs to the PAF1 family.</text>
</comment>
<keyword evidence="7" id="KW-1185">Reference proteome</keyword>